<reference evidence="1" key="2">
    <citation type="journal article" date="2022" name="New Phytol.">
        <title>Evolutionary transition to the ectomycorrhizal habit in the genomes of a hyperdiverse lineage of mushroom-forming fungi.</title>
        <authorList>
            <person name="Looney B."/>
            <person name="Miyauchi S."/>
            <person name="Morin E."/>
            <person name="Drula E."/>
            <person name="Courty P.E."/>
            <person name="Kohler A."/>
            <person name="Kuo A."/>
            <person name="LaButti K."/>
            <person name="Pangilinan J."/>
            <person name="Lipzen A."/>
            <person name="Riley R."/>
            <person name="Andreopoulos W."/>
            <person name="He G."/>
            <person name="Johnson J."/>
            <person name="Nolan M."/>
            <person name="Tritt A."/>
            <person name="Barry K.W."/>
            <person name="Grigoriev I.V."/>
            <person name="Nagy L.G."/>
            <person name="Hibbett D."/>
            <person name="Henrissat B."/>
            <person name="Matheny P.B."/>
            <person name="Labbe J."/>
            <person name="Martin F.M."/>
        </authorList>
    </citation>
    <scope>NUCLEOTIDE SEQUENCE</scope>
    <source>
        <strain evidence="1">HHB10654</strain>
    </source>
</reference>
<accession>A0ACB8T5F6</accession>
<evidence type="ECO:0000313" key="2">
    <source>
        <dbReference type="Proteomes" id="UP000814140"/>
    </source>
</evidence>
<organism evidence="1 2">
    <name type="scientific">Artomyces pyxidatus</name>
    <dbReference type="NCBI Taxonomy" id="48021"/>
    <lineage>
        <taxon>Eukaryota</taxon>
        <taxon>Fungi</taxon>
        <taxon>Dikarya</taxon>
        <taxon>Basidiomycota</taxon>
        <taxon>Agaricomycotina</taxon>
        <taxon>Agaricomycetes</taxon>
        <taxon>Russulales</taxon>
        <taxon>Auriscalpiaceae</taxon>
        <taxon>Artomyces</taxon>
    </lineage>
</organism>
<proteinExistence type="predicted"/>
<reference evidence="1" key="1">
    <citation type="submission" date="2021-03" db="EMBL/GenBank/DDBJ databases">
        <authorList>
            <consortium name="DOE Joint Genome Institute"/>
            <person name="Ahrendt S."/>
            <person name="Looney B.P."/>
            <person name="Miyauchi S."/>
            <person name="Morin E."/>
            <person name="Drula E."/>
            <person name="Courty P.E."/>
            <person name="Chicoki N."/>
            <person name="Fauchery L."/>
            <person name="Kohler A."/>
            <person name="Kuo A."/>
            <person name="Labutti K."/>
            <person name="Pangilinan J."/>
            <person name="Lipzen A."/>
            <person name="Riley R."/>
            <person name="Andreopoulos W."/>
            <person name="He G."/>
            <person name="Johnson J."/>
            <person name="Barry K.W."/>
            <person name="Grigoriev I.V."/>
            <person name="Nagy L."/>
            <person name="Hibbett D."/>
            <person name="Henrissat B."/>
            <person name="Matheny P.B."/>
            <person name="Labbe J."/>
            <person name="Martin F."/>
        </authorList>
    </citation>
    <scope>NUCLEOTIDE SEQUENCE</scope>
    <source>
        <strain evidence="1">HHB10654</strain>
    </source>
</reference>
<protein>
    <submittedName>
        <fullName evidence="1">Uncharacterized protein</fullName>
    </submittedName>
</protein>
<comment type="caution">
    <text evidence="1">The sequence shown here is derived from an EMBL/GenBank/DDBJ whole genome shotgun (WGS) entry which is preliminary data.</text>
</comment>
<gene>
    <name evidence="1" type="ORF">BV25DRAFT_1914659</name>
</gene>
<keyword evidence="2" id="KW-1185">Reference proteome</keyword>
<evidence type="ECO:0000313" key="1">
    <source>
        <dbReference type="EMBL" id="KAI0063995.1"/>
    </source>
</evidence>
<name>A0ACB8T5F6_9AGAM</name>
<sequence>MSVAPVHSAPTAKHAERKVSLEDLLPRNIVEAFLDSRAPGDGSSEGVNLAARYLDLASARLGPTEAIPECHVTARDIEDLLGAKTLSALEARHNLDGFRLEQELSHGYNQCYSFCHPKVTDI</sequence>
<dbReference type="EMBL" id="MU277200">
    <property type="protein sequence ID" value="KAI0063995.1"/>
    <property type="molecule type" value="Genomic_DNA"/>
</dbReference>
<dbReference type="Proteomes" id="UP000814140">
    <property type="component" value="Unassembled WGS sequence"/>
</dbReference>